<dbReference type="AlphaFoldDB" id="A0A4U0UX87"/>
<evidence type="ECO:0000313" key="1">
    <source>
        <dbReference type="EMBL" id="KAK1012564.1"/>
    </source>
</evidence>
<comment type="caution">
    <text evidence="2">The sequence shown here is derived from an EMBL/GenBank/DDBJ whole genome shotgun (WGS) entry which is preliminary data.</text>
</comment>
<evidence type="ECO:0000313" key="4">
    <source>
        <dbReference type="Proteomes" id="UP001175353"/>
    </source>
</evidence>
<keyword evidence="4" id="KW-1185">Reference proteome</keyword>
<organism evidence="2 3">
    <name type="scientific">Friedmanniomyces endolithicus</name>
    <dbReference type="NCBI Taxonomy" id="329885"/>
    <lineage>
        <taxon>Eukaryota</taxon>
        <taxon>Fungi</taxon>
        <taxon>Dikarya</taxon>
        <taxon>Ascomycota</taxon>
        <taxon>Pezizomycotina</taxon>
        <taxon>Dothideomycetes</taxon>
        <taxon>Dothideomycetidae</taxon>
        <taxon>Mycosphaerellales</taxon>
        <taxon>Teratosphaeriaceae</taxon>
        <taxon>Friedmanniomyces</taxon>
    </lineage>
</organism>
<protein>
    <submittedName>
        <fullName evidence="2">Uncharacterized protein</fullName>
    </submittedName>
</protein>
<gene>
    <name evidence="2" type="ORF">B0A54_08462</name>
    <name evidence="1" type="ORF">LTR91_001807</name>
</gene>
<dbReference type="OrthoDB" id="3813486at2759"/>
<reference evidence="1" key="2">
    <citation type="submission" date="2023-06" db="EMBL/GenBank/DDBJ databases">
        <title>Black Yeasts Isolated from many extreme environments.</title>
        <authorList>
            <person name="Coleine C."/>
            <person name="Stajich J.E."/>
            <person name="Selbmann L."/>
        </authorList>
    </citation>
    <scope>NUCLEOTIDE SEQUENCE</scope>
    <source>
        <strain evidence="1">CCFEE 5200</strain>
    </source>
</reference>
<accession>A0A4U0UX87</accession>
<proteinExistence type="predicted"/>
<dbReference type="EMBL" id="NAJP01000037">
    <property type="protein sequence ID" value="TKA39825.1"/>
    <property type="molecule type" value="Genomic_DNA"/>
</dbReference>
<dbReference type="Proteomes" id="UP000310066">
    <property type="component" value="Unassembled WGS sequence"/>
</dbReference>
<sequence length="197" mass="22107">MRSFMRNRKEGDSKYTTYVMAAELGNGGADVRDVTWKRLPCAPSDAEVLVIECAAESDDFQPWGDGGPRNIVRSMYQTLNLFLHCGPHLDRTKPLPSGHLHLRELVVNVRMRGEIRQYFSMTGEPIKFSRSAYTLIRDMILTPLCSTGLLVGYVDRVTISDGKEEYVMPLTAERGGVPKHWDRYGLEWGVGGVGVAR</sequence>
<evidence type="ECO:0000313" key="3">
    <source>
        <dbReference type="Proteomes" id="UP000310066"/>
    </source>
</evidence>
<evidence type="ECO:0000313" key="2">
    <source>
        <dbReference type="EMBL" id="TKA39825.1"/>
    </source>
</evidence>
<dbReference type="Proteomes" id="UP001175353">
    <property type="component" value="Unassembled WGS sequence"/>
</dbReference>
<name>A0A4U0UX87_9PEZI</name>
<dbReference type="EMBL" id="JAUJLE010000007">
    <property type="protein sequence ID" value="KAK1012564.1"/>
    <property type="molecule type" value="Genomic_DNA"/>
</dbReference>
<reference evidence="2 3" key="1">
    <citation type="submission" date="2017-03" db="EMBL/GenBank/DDBJ databases">
        <title>Genomes of endolithic fungi from Antarctica.</title>
        <authorList>
            <person name="Coleine C."/>
            <person name="Masonjones S."/>
            <person name="Stajich J.E."/>
        </authorList>
    </citation>
    <scope>NUCLEOTIDE SEQUENCE [LARGE SCALE GENOMIC DNA]</scope>
    <source>
        <strain evidence="2 3">CCFEE 5311</strain>
    </source>
</reference>